<reference evidence="2 3" key="1">
    <citation type="journal article" date="2023" name="Arcadia Sci">
        <title>De novo assembly of a long-read Amblyomma americanum tick genome.</title>
        <authorList>
            <person name="Chou S."/>
            <person name="Poskanzer K.E."/>
            <person name="Rollins M."/>
            <person name="Thuy-Boun P.S."/>
        </authorList>
    </citation>
    <scope>NUCLEOTIDE SEQUENCE [LARGE SCALE GENOMIC DNA]</scope>
    <source>
        <strain evidence="2">F_SG_1</strain>
        <tissue evidence="2">Salivary glands</tissue>
    </source>
</reference>
<proteinExistence type="predicted"/>
<accession>A0AAQ4DT49</accession>
<dbReference type="EMBL" id="JARKHS020027196">
    <property type="protein sequence ID" value="KAK8765639.1"/>
    <property type="molecule type" value="Genomic_DNA"/>
</dbReference>
<sequence length="108" mass="12026">MARPKCVDCMPVEENIYCESHLQAQPQDGSPDEGSQLSAQTAPRRRSSLGRRRMSRMMSFSGAAEARRKSRAKSICLAKLQPHEAALLVTMEVRTTAGRTILHSGERR</sequence>
<gene>
    <name evidence="2" type="ORF">V5799_031751</name>
</gene>
<evidence type="ECO:0000256" key="1">
    <source>
        <dbReference type="SAM" id="MobiDB-lite"/>
    </source>
</evidence>
<comment type="caution">
    <text evidence="2">The sequence shown here is derived from an EMBL/GenBank/DDBJ whole genome shotgun (WGS) entry which is preliminary data.</text>
</comment>
<evidence type="ECO:0000313" key="2">
    <source>
        <dbReference type="EMBL" id="KAK8765639.1"/>
    </source>
</evidence>
<protein>
    <submittedName>
        <fullName evidence="2">Uncharacterized protein</fullName>
    </submittedName>
</protein>
<organism evidence="2 3">
    <name type="scientific">Amblyomma americanum</name>
    <name type="common">Lone star tick</name>
    <dbReference type="NCBI Taxonomy" id="6943"/>
    <lineage>
        <taxon>Eukaryota</taxon>
        <taxon>Metazoa</taxon>
        <taxon>Ecdysozoa</taxon>
        <taxon>Arthropoda</taxon>
        <taxon>Chelicerata</taxon>
        <taxon>Arachnida</taxon>
        <taxon>Acari</taxon>
        <taxon>Parasitiformes</taxon>
        <taxon>Ixodida</taxon>
        <taxon>Ixodoidea</taxon>
        <taxon>Ixodidae</taxon>
        <taxon>Amblyomminae</taxon>
        <taxon>Amblyomma</taxon>
    </lineage>
</organism>
<feature type="compositionally biased region" description="Polar residues" evidence="1">
    <location>
        <begin position="22"/>
        <end position="41"/>
    </location>
</feature>
<evidence type="ECO:0000313" key="3">
    <source>
        <dbReference type="Proteomes" id="UP001321473"/>
    </source>
</evidence>
<feature type="compositionally biased region" description="Basic residues" evidence="1">
    <location>
        <begin position="43"/>
        <end position="55"/>
    </location>
</feature>
<dbReference type="AlphaFoldDB" id="A0AAQ4DT49"/>
<name>A0AAQ4DT49_AMBAM</name>
<keyword evidence="3" id="KW-1185">Reference proteome</keyword>
<dbReference type="Proteomes" id="UP001321473">
    <property type="component" value="Unassembled WGS sequence"/>
</dbReference>
<feature type="region of interest" description="Disordered" evidence="1">
    <location>
        <begin position="21"/>
        <end position="66"/>
    </location>
</feature>